<dbReference type="STRING" id="485915.Dret_1239"/>
<dbReference type="eggNOG" id="COG2907">
    <property type="taxonomic scope" value="Bacteria"/>
</dbReference>
<dbReference type="InterPro" id="IPR050464">
    <property type="entry name" value="Zeta_carotene_desat/Oxidored"/>
</dbReference>
<dbReference type="Proteomes" id="UP000001052">
    <property type="component" value="Chromosome"/>
</dbReference>
<protein>
    <submittedName>
        <fullName evidence="2">FAD dependent oxidoreductase</fullName>
    </submittedName>
</protein>
<dbReference type="AlphaFoldDB" id="C8X1V5"/>
<reference evidence="2 3" key="2">
    <citation type="journal article" date="2010" name="Stand. Genomic Sci.">
        <title>Complete genome sequence of Desulfohalobium retbaense type strain (HR(100)).</title>
        <authorList>
            <person name="Spring S."/>
            <person name="Nolan M."/>
            <person name="Lapidus A."/>
            <person name="Glavina Del Rio T."/>
            <person name="Copeland A."/>
            <person name="Tice H."/>
            <person name="Cheng J.F."/>
            <person name="Lucas S."/>
            <person name="Land M."/>
            <person name="Chen F."/>
            <person name="Bruce D."/>
            <person name="Goodwin L."/>
            <person name="Pitluck S."/>
            <person name="Ivanova N."/>
            <person name="Mavromatis K."/>
            <person name="Mikhailova N."/>
            <person name="Pati A."/>
            <person name="Chen A."/>
            <person name="Palaniappan K."/>
            <person name="Hauser L."/>
            <person name="Chang Y.J."/>
            <person name="Jeffries C.D."/>
            <person name="Munk C."/>
            <person name="Kiss H."/>
            <person name="Chain P."/>
            <person name="Han C."/>
            <person name="Brettin T."/>
            <person name="Detter J.C."/>
            <person name="Schuler E."/>
            <person name="Goker M."/>
            <person name="Rohde M."/>
            <person name="Bristow J."/>
            <person name="Eisen J.A."/>
            <person name="Markowitz V."/>
            <person name="Hugenholtz P."/>
            <person name="Kyrpides N.C."/>
            <person name="Klenk H.P."/>
        </authorList>
    </citation>
    <scope>NUCLEOTIDE SEQUENCE [LARGE SCALE GENOMIC DNA]</scope>
    <source>
        <strain evidence="2 3">DSM 5692</strain>
    </source>
</reference>
<feature type="domain" description="Amine oxidase" evidence="1">
    <location>
        <begin position="13"/>
        <end position="272"/>
    </location>
</feature>
<organism evidence="2 3">
    <name type="scientific">Desulfohalobium retbaense (strain ATCC 49708 / DSM 5692 / JCM 16813 / HR100)</name>
    <dbReference type="NCBI Taxonomy" id="485915"/>
    <lineage>
        <taxon>Bacteria</taxon>
        <taxon>Pseudomonadati</taxon>
        <taxon>Thermodesulfobacteriota</taxon>
        <taxon>Desulfovibrionia</taxon>
        <taxon>Desulfovibrionales</taxon>
        <taxon>Desulfohalobiaceae</taxon>
        <taxon>Desulfohalobium</taxon>
    </lineage>
</organism>
<evidence type="ECO:0000313" key="2">
    <source>
        <dbReference type="EMBL" id="ACV68527.1"/>
    </source>
</evidence>
<dbReference type="SUPFAM" id="SSF51905">
    <property type="entry name" value="FAD/NAD(P)-binding domain"/>
    <property type="match status" value="1"/>
</dbReference>
<dbReference type="PANTHER" id="PTHR42923">
    <property type="entry name" value="PROTOPORPHYRINOGEN OXIDASE"/>
    <property type="match status" value="1"/>
</dbReference>
<dbReference type="GO" id="GO:0016491">
    <property type="term" value="F:oxidoreductase activity"/>
    <property type="evidence" value="ECO:0007669"/>
    <property type="project" value="InterPro"/>
</dbReference>
<dbReference type="InterPro" id="IPR002937">
    <property type="entry name" value="Amino_oxidase"/>
</dbReference>
<proteinExistence type="predicted"/>
<reference evidence="3" key="1">
    <citation type="submission" date="2009-09" db="EMBL/GenBank/DDBJ databases">
        <title>The complete chromosome of Desulfohalobium retbaense DSM 5692.</title>
        <authorList>
            <consortium name="US DOE Joint Genome Institute (JGI-PGF)"/>
            <person name="Lucas S."/>
            <person name="Copeland A."/>
            <person name="Lapidus A."/>
            <person name="Glavina del Rio T."/>
            <person name="Dalin E."/>
            <person name="Tice H."/>
            <person name="Bruce D."/>
            <person name="Goodwin L."/>
            <person name="Pitluck S."/>
            <person name="Kyrpides N."/>
            <person name="Mavromatis K."/>
            <person name="Ivanova N."/>
            <person name="Mikhailova N."/>
            <person name="Munk A.C."/>
            <person name="Brettin T."/>
            <person name="Detter J.C."/>
            <person name="Han C."/>
            <person name="Tapia R."/>
            <person name="Larimer F."/>
            <person name="Land M."/>
            <person name="Hauser L."/>
            <person name="Markowitz V."/>
            <person name="Cheng J.-F."/>
            <person name="Hugenholtz P."/>
            <person name="Woyke T."/>
            <person name="Wu D."/>
            <person name="Spring S."/>
            <person name="Klenk H.-P."/>
            <person name="Eisen J.A."/>
        </authorList>
    </citation>
    <scope>NUCLEOTIDE SEQUENCE [LARGE SCALE GENOMIC DNA]</scope>
    <source>
        <strain evidence="3">DSM 5692</strain>
    </source>
</reference>
<dbReference type="RefSeq" id="WP_015751674.1">
    <property type="nucleotide sequence ID" value="NC_013223.1"/>
</dbReference>
<name>C8X1V5_DESRD</name>
<keyword evidence="3" id="KW-1185">Reference proteome</keyword>
<dbReference type="PANTHER" id="PTHR42923:SF17">
    <property type="entry name" value="AMINE OXIDASE DOMAIN-CONTAINING PROTEIN"/>
    <property type="match status" value="1"/>
</dbReference>
<gene>
    <name evidence="2" type="ordered locus">Dret_1239</name>
</gene>
<accession>C8X1V5</accession>
<evidence type="ECO:0000259" key="1">
    <source>
        <dbReference type="Pfam" id="PF01593"/>
    </source>
</evidence>
<dbReference type="HOGENOM" id="CLU_028123_1_0_7"/>
<dbReference type="InterPro" id="IPR036188">
    <property type="entry name" value="FAD/NAD-bd_sf"/>
</dbReference>
<dbReference type="KEGG" id="drt:Dret_1239"/>
<evidence type="ECO:0000313" key="3">
    <source>
        <dbReference type="Proteomes" id="UP000001052"/>
    </source>
</evidence>
<sequence>MKPQHIAVIGGGVSGMVAAHYLSRHHRVDLIEARNRLGGHANTVSIGGKFGADADMPVDTGFIVYNDRTYPFFISFLQELGIQGAATEMSFSYCDLERRLAYAGTNLAGVFARSRQLLDPRFWWFLGHILRFNRRARSDLAAGVLDDLTLAEYLERLQASPRLRRDYLAPMTQAIWSAPEADALDAPAASFIRFFENHGLLDPAQMPQWRYIKGGSTTYVQAFADQFPGRIRLGLPVRSVQRDTGTAPLIRYDGGEARYDAVVIAVHADQALALLEDADDAEQAALGEWRYSRNRAVLHCDPAHMPPYKRAWACWNVLRQPATTARQPVQVTYWMNRLQRFSAHAPWLLSLNPSPDVAAEKIAYATEYAHPVYTKASTASQELLPGVSGRRETYFCGSYHGYGFHEDGARSGALVARNYFGIDL</sequence>
<dbReference type="Gene3D" id="3.50.50.60">
    <property type="entry name" value="FAD/NAD(P)-binding domain"/>
    <property type="match status" value="1"/>
</dbReference>
<dbReference type="Pfam" id="PF01593">
    <property type="entry name" value="Amino_oxidase"/>
    <property type="match status" value="1"/>
</dbReference>
<dbReference type="EMBL" id="CP001734">
    <property type="protein sequence ID" value="ACV68527.1"/>
    <property type="molecule type" value="Genomic_DNA"/>
</dbReference>